<dbReference type="Proteomes" id="UP000005206">
    <property type="component" value="Chromosome 6"/>
</dbReference>
<evidence type="ECO:0000313" key="2">
    <source>
        <dbReference type="EMBL" id="EEU39261.1"/>
    </source>
</evidence>
<keyword evidence="1" id="KW-0175">Coiled coil</keyword>
<protein>
    <submittedName>
        <fullName evidence="2">Uncharacterized protein</fullName>
    </submittedName>
</protein>
<dbReference type="AlphaFoldDB" id="C7ZAE5"/>
<dbReference type="eggNOG" id="ENOG502SSND">
    <property type="taxonomic scope" value="Eukaryota"/>
</dbReference>
<feature type="coiled-coil region" evidence="1">
    <location>
        <begin position="104"/>
        <end position="206"/>
    </location>
</feature>
<sequence>MSQAAAPGLYEELTRRLEIYKQTLAAQDGVLRSVVKDNLTLAVNRLEIALLQLYKLAVFIRGDYDEREDDDLQKNIVASRSMADAQCSQRQVTSFQTDEIQQLQRDVQRALDQTKLEMDAIRQQAEQNQHDVEVWTRQKEEAADALQRAQDERENTAREREIGDIFLVQFFGGFAMGDVEGNMRKIEQERSRLNNAQEQWMKARNSLIEVMHRQNEVNVRRVALEQVAQQMPTLQVMTDGLNKDLAALLGGFTDLKDKATQLLLLIDEMKNRATVTMRQAYKKAMFAEGILNLCRMALIDGRVCDEVETITLEISSGYSGQTIPESVSKLLTEVGQAARETTQKSITG</sequence>
<name>C7ZAE5_FUSV7</name>
<proteinExistence type="predicted"/>
<dbReference type="RefSeq" id="XP_003044974.1">
    <property type="nucleotide sequence ID" value="XM_003044928.1"/>
</dbReference>
<accession>C7ZAE5</accession>
<reference evidence="2 3" key="1">
    <citation type="journal article" date="2009" name="PLoS Genet.">
        <title>The genome of Nectria haematococca: contribution of supernumerary chromosomes to gene expansion.</title>
        <authorList>
            <person name="Coleman J.J."/>
            <person name="Rounsley S.D."/>
            <person name="Rodriguez-Carres M."/>
            <person name="Kuo A."/>
            <person name="Wasmann C.C."/>
            <person name="Grimwood J."/>
            <person name="Schmutz J."/>
            <person name="Taga M."/>
            <person name="White G.J."/>
            <person name="Zhou S."/>
            <person name="Schwartz D.C."/>
            <person name="Freitag M."/>
            <person name="Ma L.J."/>
            <person name="Danchin E.G."/>
            <person name="Henrissat B."/>
            <person name="Coutinho P.M."/>
            <person name="Nelson D.R."/>
            <person name="Straney D."/>
            <person name="Napoli C.A."/>
            <person name="Barker B.M."/>
            <person name="Gribskov M."/>
            <person name="Rep M."/>
            <person name="Kroken S."/>
            <person name="Molnar I."/>
            <person name="Rensing C."/>
            <person name="Kennell J.C."/>
            <person name="Zamora J."/>
            <person name="Farman M.L."/>
            <person name="Selker E.U."/>
            <person name="Salamov A."/>
            <person name="Shapiro H."/>
            <person name="Pangilinan J."/>
            <person name="Lindquist E."/>
            <person name="Lamers C."/>
            <person name="Grigoriev I.V."/>
            <person name="Geiser D.M."/>
            <person name="Covert S.F."/>
            <person name="Temporini E."/>
            <person name="Vanetten H.D."/>
        </authorList>
    </citation>
    <scope>NUCLEOTIDE SEQUENCE [LARGE SCALE GENOMIC DNA]</scope>
    <source>
        <strain evidence="3">ATCC MYA-4622 / CBS 123669 / FGSC 9596 / NRRL 45880 / 77-13-4</strain>
    </source>
</reference>
<dbReference type="OMA" id="VMEIENM"/>
<organism evidence="2 3">
    <name type="scientific">Fusarium vanettenii (strain ATCC MYA-4622 / CBS 123669 / FGSC 9596 / NRRL 45880 / 77-13-4)</name>
    <name type="common">Fusarium solani subsp. pisi</name>
    <dbReference type="NCBI Taxonomy" id="660122"/>
    <lineage>
        <taxon>Eukaryota</taxon>
        <taxon>Fungi</taxon>
        <taxon>Dikarya</taxon>
        <taxon>Ascomycota</taxon>
        <taxon>Pezizomycotina</taxon>
        <taxon>Sordariomycetes</taxon>
        <taxon>Hypocreomycetidae</taxon>
        <taxon>Hypocreales</taxon>
        <taxon>Nectriaceae</taxon>
        <taxon>Fusarium</taxon>
        <taxon>Fusarium solani species complex</taxon>
        <taxon>Fusarium vanettenii</taxon>
    </lineage>
</organism>
<gene>
    <name evidence="2" type="ORF">NECHADRAFT_82071</name>
</gene>
<dbReference type="GeneID" id="9672331"/>
<dbReference type="OrthoDB" id="3597832at2759"/>
<dbReference type="EMBL" id="GG698912">
    <property type="protein sequence ID" value="EEU39261.1"/>
    <property type="molecule type" value="Genomic_DNA"/>
</dbReference>
<dbReference type="KEGG" id="nhe:NECHADRAFT_82071"/>
<dbReference type="InParanoid" id="C7ZAE5"/>
<dbReference type="VEuPathDB" id="FungiDB:NECHADRAFT_82071"/>
<evidence type="ECO:0000256" key="1">
    <source>
        <dbReference type="SAM" id="Coils"/>
    </source>
</evidence>
<dbReference type="HOGENOM" id="CLU_065623_0_0_1"/>
<keyword evidence="3" id="KW-1185">Reference proteome</keyword>
<evidence type="ECO:0000313" key="3">
    <source>
        <dbReference type="Proteomes" id="UP000005206"/>
    </source>
</evidence>